<dbReference type="FunFam" id="3.30.565.10:FF:000010">
    <property type="entry name" value="Sensor histidine kinase RcsC"/>
    <property type="match status" value="1"/>
</dbReference>
<accession>D5MF39</accession>
<dbReference type="GO" id="GO:0005886">
    <property type="term" value="C:plasma membrane"/>
    <property type="evidence" value="ECO:0007669"/>
    <property type="project" value="TreeGrafter"/>
</dbReference>
<keyword evidence="6" id="KW-0902">Two-component regulatory system</keyword>
<dbReference type="InterPro" id="IPR003661">
    <property type="entry name" value="HisK_dim/P_dom"/>
</dbReference>
<dbReference type="GO" id="GO:0000155">
    <property type="term" value="F:phosphorelay sensor kinase activity"/>
    <property type="evidence" value="ECO:0007669"/>
    <property type="project" value="InterPro"/>
</dbReference>
<evidence type="ECO:0000256" key="6">
    <source>
        <dbReference type="ARBA" id="ARBA00023012"/>
    </source>
</evidence>
<proteinExistence type="predicted"/>
<dbReference type="EC" id="2.7.13.3" evidence="2"/>
<dbReference type="PANTHER" id="PTHR43047:SF72">
    <property type="entry name" value="OSMOSENSING HISTIDINE PROTEIN KINASE SLN1"/>
    <property type="match status" value="1"/>
</dbReference>
<dbReference type="CDD" id="cd00082">
    <property type="entry name" value="HisKA"/>
    <property type="match status" value="1"/>
</dbReference>
<sequence>MKMESQLTRGYKMELGIGIRKSHAKAILGRLCGGEQMTALELKTTIARRTRPLQAANTELLRGIERAEEATRQKSAFLANISHELRTPLSSIIGFTELLQSGAFGTLNEKQAHFVGNILLSSRHLLTLLNDLLDLSKIEAGKLIIEPEPFVLQEVIETTVGTLRPQADQKHQNIEVTVEDGISLINADPTRFKQILYNLLSNAIKFSHKGGRILVTSRVVPSVLLTTEHTGPERTSGKKIVEITVADTGIGISAEDLSKLFQRFTQLQAPTVKHYQGTGLGLALTKYLVELHGGSIHAHSDGEGRGATFAVRLPQD</sequence>
<dbReference type="FunFam" id="1.10.287.130:FF:000001">
    <property type="entry name" value="Two-component sensor histidine kinase"/>
    <property type="match status" value="1"/>
</dbReference>
<dbReference type="InterPro" id="IPR004358">
    <property type="entry name" value="Sig_transdc_His_kin-like_C"/>
</dbReference>
<dbReference type="Pfam" id="PF00512">
    <property type="entry name" value="HisKA"/>
    <property type="match status" value="1"/>
</dbReference>
<dbReference type="EMBL" id="FP565575">
    <property type="protein sequence ID" value="CBE68368.1"/>
    <property type="molecule type" value="Genomic_DNA"/>
</dbReference>
<dbReference type="InterPro" id="IPR036890">
    <property type="entry name" value="HATPase_C_sf"/>
</dbReference>
<dbReference type="InterPro" id="IPR005467">
    <property type="entry name" value="His_kinase_dom"/>
</dbReference>
<name>D5MF39_METO1</name>
<dbReference type="SMART" id="SM00387">
    <property type="entry name" value="HATPase_c"/>
    <property type="match status" value="1"/>
</dbReference>
<dbReference type="Pfam" id="PF02518">
    <property type="entry name" value="HATPase_c"/>
    <property type="match status" value="1"/>
</dbReference>
<comment type="catalytic activity">
    <reaction evidence="1">
        <text>ATP + protein L-histidine = ADP + protein N-phospho-L-histidine.</text>
        <dbReference type="EC" id="2.7.13.3"/>
    </reaction>
</comment>
<dbReference type="PANTHER" id="PTHR43047">
    <property type="entry name" value="TWO-COMPONENT HISTIDINE PROTEIN KINASE"/>
    <property type="match status" value="1"/>
</dbReference>
<dbReference type="SUPFAM" id="SSF47384">
    <property type="entry name" value="Homodimeric domain of signal transducing histidine kinase"/>
    <property type="match status" value="1"/>
</dbReference>
<keyword evidence="3" id="KW-0597">Phosphoprotein</keyword>
<evidence type="ECO:0000256" key="4">
    <source>
        <dbReference type="ARBA" id="ARBA00022679"/>
    </source>
</evidence>
<dbReference type="PRINTS" id="PR00344">
    <property type="entry name" value="BCTRLSENSOR"/>
</dbReference>
<evidence type="ECO:0000256" key="1">
    <source>
        <dbReference type="ARBA" id="ARBA00000085"/>
    </source>
</evidence>
<dbReference type="STRING" id="671143.DAMO_1308"/>
<evidence type="ECO:0000256" key="5">
    <source>
        <dbReference type="ARBA" id="ARBA00022777"/>
    </source>
</evidence>
<dbReference type="CDD" id="cd16922">
    <property type="entry name" value="HATPase_EvgS-ArcB-TorS-like"/>
    <property type="match status" value="1"/>
</dbReference>
<evidence type="ECO:0000256" key="3">
    <source>
        <dbReference type="ARBA" id="ARBA00022553"/>
    </source>
</evidence>
<dbReference type="Gene3D" id="1.10.287.130">
    <property type="match status" value="1"/>
</dbReference>
<reference evidence="8 9" key="1">
    <citation type="journal article" date="2010" name="Nature">
        <title>Nitrite-driven anaerobic methane oxidation by oxygenic bacteria.</title>
        <authorList>
            <person name="Ettwig K.F."/>
            <person name="Butler M.K."/>
            <person name="Le Paslier D."/>
            <person name="Pelletier E."/>
            <person name="Mangenot S."/>
            <person name="Kuypers M.M.M."/>
            <person name="Schreiber F."/>
            <person name="Dutilh B.E."/>
            <person name="Zedelius J."/>
            <person name="de Beer D."/>
            <person name="Gloerich J."/>
            <person name="Wessels H.J.C.T."/>
            <person name="van Allen T."/>
            <person name="Luesken F."/>
            <person name="Wu M."/>
            <person name="van de Pas-Schoonen K.T."/>
            <person name="Op den Camp H.J.M."/>
            <person name="Janssen-Megens E.M."/>
            <person name="Francoijs K-J."/>
            <person name="Stunnenberg H."/>
            <person name="Weissenbach J."/>
            <person name="Jetten M.S.M."/>
            <person name="Strous M."/>
        </authorList>
    </citation>
    <scope>NUCLEOTIDE SEQUENCE [LARGE SCALE GENOMIC DNA]</scope>
</reference>
<keyword evidence="4 8" id="KW-0808">Transferase</keyword>
<dbReference type="HOGENOM" id="CLU_000445_89_3_0"/>
<dbReference type="InterPro" id="IPR003594">
    <property type="entry name" value="HATPase_dom"/>
</dbReference>
<dbReference type="Gene3D" id="3.30.565.10">
    <property type="entry name" value="Histidine kinase-like ATPase, C-terminal domain"/>
    <property type="match status" value="1"/>
</dbReference>
<dbReference type="AlphaFoldDB" id="D5MF39"/>
<protein>
    <recommendedName>
        <fullName evidence="2">histidine kinase</fullName>
        <ecNumber evidence="2">2.7.13.3</ecNumber>
    </recommendedName>
</protein>
<dbReference type="SUPFAM" id="SSF55874">
    <property type="entry name" value="ATPase domain of HSP90 chaperone/DNA topoisomerase II/histidine kinase"/>
    <property type="match status" value="1"/>
</dbReference>
<evidence type="ECO:0000256" key="2">
    <source>
        <dbReference type="ARBA" id="ARBA00012438"/>
    </source>
</evidence>
<dbReference type="SMART" id="SM00388">
    <property type="entry name" value="HisKA"/>
    <property type="match status" value="1"/>
</dbReference>
<gene>
    <name evidence="8" type="ORF">DAMO_1308</name>
</gene>
<dbReference type="InterPro" id="IPR036097">
    <property type="entry name" value="HisK_dim/P_sf"/>
</dbReference>
<evidence type="ECO:0000313" key="8">
    <source>
        <dbReference type="EMBL" id="CBE68368.1"/>
    </source>
</evidence>
<dbReference type="KEGG" id="mox:DAMO_1308"/>
<keyword evidence="5" id="KW-0418">Kinase</keyword>
<dbReference type="PATRIC" id="fig|671143.5.peg.1146"/>
<dbReference type="Proteomes" id="UP000006898">
    <property type="component" value="Chromosome"/>
</dbReference>
<evidence type="ECO:0000313" key="9">
    <source>
        <dbReference type="Proteomes" id="UP000006898"/>
    </source>
</evidence>
<dbReference type="eggNOG" id="COG2205">
    <property type="taxonomic scope" value="Bacteria"/>
</dbReference>
<dbReference type="GO" id="GO:0009927">
    <property type="term" value="F:histidine phosphotransfer kinase activity"/>
    <property type="evidence" value="ECO:0007669"/>
    <property type="project" value="TreeGrafter"/>
</dbReference>
<dbReference type="PROSITE" id="PS50109">
    <property type="entry name" value="HIS_KIN"/>
    <property type="match status" value="1"/>
</dbReference>
<evidence type="ECO:0000259" key="7">
    <source>
        <dbReference type="PROSITE" id="PS50109"/>
    </source>
</evidence>
<organism evidence="8 9">
    <name type="scientific">Methylomirabilis oxygeniifera</name>
    <dbReference type="NCBI Taxonomy" id="671143"/>
    <lineage>
        <taxon>Bacteria</taxon>
        <taxon>Candidatus Methylomirabilota</taxon>
        <taxon>Candidatus Methylomirabilia</taxon>
        <taxon>Candidatus Methylomirabilales</taxon>
        <taxon>Candidatus Methylomirabilaceae</taxon>
        <taxon>Candidatus Methylomirabilis</taxon>
    </lineage>
</organism>
<feature type="domain" description="Histidine kinase" evidence="7">
    <location>
        <begin position="80"/>
        <end position="316"/>
    </location>
</feature>